<sequence>MGNEVPEFKGERAKDLKLCPNVYFCKKQQNVLDVRLVLAPDNTGAHPTQPNLYLLGKLVRTAPSRNQHPPAICDLQPASASASAPTGDNNNNNSSSSSSSNSKHLQNMPSTRRSYGSGHNQPSGLLSASTQSQSAYLSSFSTTSSSSSSSSPSSSSSKQTSQRPSANPLHQQWQFAAVWEFLFQFHKGLKSPYYEDIEAFARDISSPSGTPLLHDVQIGLLKNVSSQRGLTIEMFDDYTRRQYIHRRVPVNPFGTDPMPISFYSFKPEQRVLILHQLAMWIISNTDSFRSKIDPHKVMDHTDWRIDPIGWDSKGNTYYQFDNGYLYCRAEPLPPVYQKWKSRKGTGSRSKRRKVSAEEENEFGQIEFPPDENDVFVSQIEWKCLCSTLEEYRALVARFERSKNLDEKELRKVILGDIIPVLEKEEQKRTRKLLEEERELARLELLSHRKRSARVDERVAKRREAEEREQALRRDHEEQERQEKEDTKRQRDEQARIAKLEERERRLQERELRAKQREEERVKLLDPDATESEDNGKGRKSSRQKEKRKAELDIEDNNWVFDCICGVNGVNYDDGTLSIACDRCGVWQHTACLNVPTSVAEESEFVCDRCQDKERAAMSPPIKIKLRLTRPLSSDSEVGDNINPPRLPQTEQISAPESGDTLHNRVEGEQIVQPRKTTSAPTTITTIQNIQTDKPHLQSTPQVIPLADTNTKPSS</sequence>
<dbReference type="InterPro" id="IPR028938">
    <property type="entry name" value="Rsf1-like"/>
</dbReference>
<evidence type="ECO:0000256" key="1">
    <source>
        <dbReference type="ARBA" id="ARBA00022723"/>
    </source>
</evidence>
<dbReference type="OrthoDB" id="303107at2759"/>
<feature type="domain" description="Zinc finger PHD-type" evidence="5">
    <location>
        <begin position="561"/>
        <end position="610"/>
    </location>
</feature>
<dbReference type="InterPro" id="IPR013083">
    <property type="entry name" value="Znf_RING/FYVE/PHD"/>
</dbReference>
<dbReference type="GO" id="GO:0008270">
    <property type="term" value="F:zinc ion binding"/>
    <property type="evidence" value="ECO:0007669"/>
    <property type="project" value="UniProtKB-KW"/>
</dbReference>
<dbReference type="PANTHER" id="PTHR14296">
    <property type="entry name" value="REMODELING AND SPACING FACTOR 1"/>
    <property type="match status" value="1"/>
</dbReference>
<protein>
    <recommendedName>
        <fullName evidence="5">Zinc finger PHD-type domain-containing protein</fullName>
    </recommendedName>
</protein>
<feature type="compositionally biased region" description="Low complexity" evidence="4">
    <location>
        <begin position="89"/>
        <end position="102"/>
    </location>
</feature>
<evidence type="ECO:0000256" key="2">
    <source>
        <dbReference type="ARBA" id="ARBA00022771"/>
    </source>
</evidence>
<feature type="compositionally biased region" description="Low complexity" evidence="4">
    <location>
        <begin position="140"/>
        <end position="166"/>
    </location>
</feature>
<keyword evidence="3" id="KW-0862">Zinc</keyword>
<dbReference type="Proteomes" id="UP000474640">
    <property type="component" value="Unassembled WGS sequence"/>
</dbReference>
<dbReference type="Pfam" id="PF00628">
    <property type="entry name" value="PHD"/>
    <property type="match status" value="1"/>
</dbReference>
<evidence type="ECO:0000259" key="5">
    <source>
        <dbReference type="SMART" id="SM00249"/>
    </source>
</evidence>
<dbReference type="InterPro" id="IPR019786">
    <property type="entry name" value="Zinc_finger_PHD-type_CS"/>
</dbReference>
<dbReference type="PROSITE" id="PS01359">
    <property type="entry name" value="ZF_PHD_1"/>
    <property type="match status" value="1"/>
</dbReference>
<feature type="region of interest" description="Disordered" evidence="4">
    <location>
        <begin position="517"/>
        <end position="549"/>
    </location>
</feature>
<feature type="region of interest" description="Disordered" evidence="4">
    <location>
        <begin position="691"/>
        <end position="714"/>
    </location>
</feature>
<feature type="compositionally biased region" description="Basic residues" evidence="4">
    <location>
        <begin position="537"/>
        <end position="546"/>
    </location>
</feature>
<proteinExistence type="predicted"/>
<keyword evidence="1" id="KW-0479">Metal-binding</keyword>
<evidence type="ECO:0000313" key="7">
    <source>
        <dbReference type="Proteomes" id="UP000474640"/>
    </source>
</evidence>
<dbReference type="Gene3D" id="3.30.40.10">
    <property type="entry name" value="Zinc/RING finger domain, C3HC4 (zinc finger)"/>
    <property type="match status" value="1"/>
</dbReference>
<reference evidence="6 7" key="1">
    <citation type="submission" date="2020-01" db="EMBL/GenBank/DDBJ databases">
        <authorList>
            <person name="Palmer J.M."/>
        </authorList>
    </citation>
    <scope>NUCLEOTIDE SEQUENCE [LARGE SCALE GENOMIC DNA]</scope>
    <source>
        <strain evidence="6 7">TWF970</strain>
    </source>
</reference>
<dbReference type="GO" id="GO:0031213">
    <property type="term" value="C:RSF complex"/>
    <property type="evidence" value="ECO:0007669"/>
    <property type="project" value="InterPro"/>
</dbReference>
<feature type="compositionally biased region" description="Polar residues" evidence="4">
    <location>
        <begin position="78"/>
        <end position="88"/>
    </location>
</feature>
<feature type="region of interest" description="Disordered" evidence="4">
    <location>
        <begin position="340"/>
        <end position="361"/>
    </location>
</feature>
<dbReference type="SMART" id="SM00249">
    <property type="entry name" value="PHD"/>
    <property type="match status" value="1"/>
</dbReference>
<evidence type="ECO:0000256" key="3">
    <source>
        <dbReference type="ARBA" id="ARBA00022833"/>
    </source>
</evidence>
<evidence type="ECO:0000256" key="4">
    <source>
        <dbReference type="SAM" id="MobiDB-lite"/>
    </source>
</evidence>
<dbReference type="InterPro" id="IPR011011">
    <property type="entry name" value="Znf_FYVE_PHD"/>
</dbReference>
<dbReference type="AlphaFoldDB" id="A0A7C8R911"/>
<evidence type="ECO:0000313" key="6">
    <source>
        <dbReference type="EMBL" id="KAF3273818.1"/>
    </source>
</evidence>
<feature type="compositionally biased region" description="Basic residues" evidence="4">
    <location>
        <begin position="340"/>
        <end position="353"/>
    </location>
</feature>
<comment type="caution">
    <text evidence="6">The sequence shown here is derived from an EMBL/GenBank/DDBJ whole genome shotgun (WGS) entry which is preliminary data.</text>
</comment>
<feature type="compositionally biased region" description="Polar residues" evidence="4">
    <location>
        <begin position="103"/>
        <end position="122"/>
    </location>
</feature>
<accession>A0A7C8R911</accession>
<feature type="region of interest" description="Disordered" evidence="4">
    <location>
        <begin position="464"/>
        <end position="492"/>
    </location>
</feature>
<dbReference type="InterPro" id="IPR001965">
    <property type="entry name" value="Znf_PHD"/>
</dbReference>
<dbReference type="SUPFAM" id="SSF57903">
    <property type="entry name" value="FYVE/PHD zinc finger"/>
    <property type="match status" value="1"/>
</dbReference>
<name>A0A7C8R911_ORBOL</name>
<keyword evidence="2" id="KW-0863">Zinc-finger</keyword>
<dbReference type="EMBL" id="JAABOJ010000049">
    <property type="protein sequence ID" value="KAF3273818.1"/>
    <property type="molecule type" value="Genomic_DNA"/>
</dbReference>
<dbReference type="PANTHER" id="PTHR14296:SF3">
    <property type="entry name" value="DIKAR, ISOFORM F"/>
    <property type="match status" value="1"/>
</dbReference>
<dbReference type="InterPro" id="IPR019787">
    <property type="entry name" value="Znf_PHD-finger"/>
</dbReference>
<feature type="region of interest" description="Disordered" evidence="4">
    <location>
        <begin position="630"/>
        <end position="667"/>
    </location>
</feature>
<gene>
    <name evidence="6" type="ORF">TWF970_008407</name>
</gene>
<feature type="region of interest" description="Disordered" evidence="4">
    <location>
        <begin position="140"/>
        <end position="167"/>
    </location>
</feature>
<dbReference type="GO" id="GO:0006355">
    <property type="term" value="P:regulation of DNA-templated transcription"/>
    <property type="evidence" value="ECO:0007669"/>
    <property type="project" value="InterPro"/>
</dbReference>
<feature type="region of interest" description="Disordered" evidence="4">
    <location>
        <begin position="65"/>
        <end position="128"/>
    </location>
</feature>
<organism evidence="6 7">
    <name type="scientific">Orbilia oligospora</name>
    <name type="common">Nematode-trapping fungus</name>
    <name type="synonym">Arthrobotrys oligospora</name>
    <dbReference type="NCBI Taxonomy" id="2813651"/>
    <lineage>
        <taxon>Eukaryota</taxon>
        <taxon>Fungi</taxon>
        <taxon>Dikarya</taxon>
        <taxon>Ascomycota</taxon>
        <taxon>Pezizomycotina</taxon>
        <taxon>Orbiliomycetes</taxon>
        <taxon>Orbiliales</taxon>
        <taxon>Orbiliaceae</taxon>
        <taxon>Orbilia</taxon>
    </lineage>
</organism>
<feature type="compositionally biased region" description="Polar residues" evidence="4">
    <location>
        <begin position="696"/>
        <end position="714"/>
    </location>
</feature>